<dbReference type="AlphaFoldDB" id="A0A538U264"/>
<evidence type="ECO:0000256" key="5">
    <source>
        <dbReference type="ARBA" id="ARBA00022989"/>
    </source>
</evidence>
<dbReference type="InterPro" id="IPR036116">
    <property type="entry name" value="FN3_sf"/>
</dbReference>
<dbReference type="GO" id="GO:0005005">
    <property type="term" value="F:transmembrane-ephrin receptor activity"/>
    <property type="evidence" value="ECO:0007669"/>
    <property type="project" value="TreeGrafter"/>
</dbReference>
<name>A0A538U264_UNCEI</name>
<dbReference type="PROSITE" id="PS50853">
    <property type="entry name" value="FN3"/>
    <property type="match status" value="2"/>
</dbReference>
<reference evidence="10 11" key="1">
    <citation type="journal article" date="2019" name="Nat. Microbiol.">
        <title>Mediterranean grassland soil C-N compound turnover is dependent on rainfall and depth, and is mediated by genomically divergent microorganisms.</title>
        <authorList>
            <person name="Diamond S."/>
            <person name="Andeer P.F."/>
            <person name="Li Z."/>
            <person name="Crits-Christoph A."/>
            <person name="Burstein D."/>
            <person name="Anantharaman K."/>
            <person name="Lane K.R."/>
            <person name="Thomas B.C."/>
            <person name="Pan C."/>
            <person name="Northen T.R."/>
            <person name="Banfield J.F."/>
        </authorList>
    </citation>
    <scope>NUCLEOTIDE SEQUENCE [LARGE SCALE GENOMIC DNA]</scope>
    <source>
        <strain evidence="10">WS_11</strain>
    </source>
</reference>
<feature type="signal peptide" evidence="8">
    <location>
        <begin position="1"/>
        <end position="24"/>
    </location>
</feature>
<dbReference type="SUPFAM" id="SSF49265">
    <property type="entry name" value="Fibronectin type III"/>
    <property type="match status" value="1"/>
</dbReference>
<evidence type="ECO:0000256" key="4">
    <source>
        <dbReference type="ARBA" id="ARBA00022840"/>
    </source>
</evidence>
<dbReference type="CDD" id="cd00063">
    <property type="entry name" value="FN3"/>
    <property type="match status" value="2"/>
</dbReference>
<evidence type="ECO:0000313" key="10">
    <source>
        <dbReference type="EMBL" id="TMQ69859.1"/>
    </source>
</evidence>
<dbReference type="PANTHER" id="PTHR46877:SF14">
    <property type="entry name" value="RECEPTOR PROTEIN-TYROSINE KINASE"/>
    <property type="match status" value="1"/>
</dbReference>
<feature type="domain" description="Fibronectin type-III" evidence="9">
    <location>
        <begin position="132"/>
        <end position="238"/>
    </location>
</feature>
<dbReference type="Proteomes" id="UP000319771">
    <property type="component" value="Unassembled WGS sequence"/>
</dbReference>
<feature type="domain" description="Fibronectin type-III" evidence="9">
    <location>
        <begin position="18"/>
        <end position="126"/>
    </location>
</feature>
<gene>
    <name evidence="10" type="ORF">E6K81_13950</name>
</gene>
<dbReference type="InterPro" id="IPR013783">
    <property type="entry name" value="Ig-like_fold"/>
</dbReference>
<evidence type="ECO:0000256" key="7">
    <source>
        <dbReference type="ARBA" id="ARBA00023170"/>
    </source>
</evidence>
<feature type="chain" id="PRO_5021854250" description="Fibronectin type-III domain-containing protein" evidence="8">
    <location>
        <begin position="25"/>
        <end position="276"/>
    </location>
</feature>
<keyword evidence="2" id="KW-0812">Transmembrane</keyword>
<evidence type="ECO:0000256" key="8">
    <source>
        <dbReference type="SAM" id="SignalP"/>
    </source>
</evidence>
<evidence type="ECO:0000256" key="3">
    <source>
        <dbReference type="ARBA" id="ARBA00022741"/>
    </source>
</evidence>
<dbReference type="EMBL" id="VBPB01000272">
    <property type="protein sequence ID" value="TMQ69859.1"/>
    <property type="molecule type" value="Genomic_DNA"/>
</dbReference>
<protein>
    <recommendedName>
        <fullName evidence="9">Fibronectin type-III domain-containing protein</fullName>
    </recommendedName>
</protein>
<keyword evidence="3" id="KW-0547">Nucleotide-binding</keyword>
<keyword evidence="7" id="KW-0675">Receptor</keyword>
<evidence type="ECO:0000313" key="11">
    <source>
        <dbReference type="Proteomes" id="UP000319771"/>
    </source>
</evidence>
<comment type="subcellular location">
    <subcellularLocation>
        <location evidence="1">Membrane</location>
        <topology evidence="1">Single-pass membrane protein</topology>
    </subcellularLocation>
</comment>
<evidence type="ECO:0000256" key="2">
    <source>
        <dbReference type="ARBA" id="ARBA00022692"/>
    </source>
</evidence>
<evidence type="ECO:0000256" key="6">
    <source>
        <dbReference type="ARBA" id="ARBA00023136"/>
    </source>
</evidence>
<sequence>MRAAALVLLLILAGAAAGISTAQAQTVTYNSVQLSWTASGDDSLTGTAARYDLRYSTSAITAANFAGATPWATTPTPTAAGTHQSVTVTGLQPNTTYWFAIKSGDEVPNWSGVSNIISRTTLTAPDTIRPAQLANVAVTGSTETTVGLGWTAVGDDSLTGTAASYDVRYSTSPITASNWGSATQATGEPAPAAAGTNQTFTVTGLTRQTTYYFAVKALDEAANPSALSNVPSATTPDQTRPAAVTDLAVGFIWLGNVPNTRLTTLVADRPRGRHRL</sequence>
<accession>A0A538U264</accession>
<proteinExistence type="predicted"/>
<comment type="caution">
    <text evidence="10">The sequence shown here is derived from an EMBL/GenBank/DDBJ whole genome shotgun (WGS) entry which is preliminary data.</text>
</comment>
<dbReference type="Pfam" id="PF00041">
    <property type="entry name" value="fn3"/>
    <property type="match status" value="2"/>
</dbReference>
<evidence type="ECO:0000256" key="1">
    <source>
        <dbReference type="ARBA" id="ARBA00004167"/>
    </source>
</evidence>
<dbReference type="InterPro" id="IPR003961">
    <property type="entry name" value="FN3_dom"/>
</dbReference>
<dbReference type="InterPro" id="IPR050449">
    <property type="entry name" value="Ephrin_rcpt_TKs"/>
</dbReference>
<dbReference type="PANTHER" id="PTHR46877">
    <property type="entry name" value="EPH RECEPTOR A5"/>
    <property type="match status" value="1"/>
</dbReference>
<dbReference type="GO" id="GO:0005886">
    <property type="term" value="C:plasma membrane"/>
    <property type="evidence" value="ECO:0007669"/>
    <property type="project" value="TreeGrafter"/>
</dbReference>
<keyword evidence="6" id="KW-0472">Membrane</keyword>
<keyword evidence="5" id="KW-1133">Transmembrane helix</keyword>
<keyword evidence="4" id="KW-0067">ATP-binding</keyword>
<organism evidence="10 11">
    <name type="scientific">Eiseniibacteriota bacterium</name>
    <dbReference type="NCBI Taxonomy" id="2212470"/>
    <lineage>
        <taxon>Bacteria</taxon>
        <taxon>Candidatus Eiseniibacteriota</taxon>
    </lineage>
</organism>
<keyword evidence="8" id="KW-0732">Signal</keyword>
<dbReference type="Gene3D" id="2.60.40.10">
    <property type="entry name" value="Immunoglobulins"/>
    <property type="match status" value="2"/>
</dbReference>
<dbReference type="SMART" id="SM00060">
    <property type="entry name" value="FN3"/>
    <property type="match status" value="2"/>
</dbReference>
<evidence type="ECO:0000259" key="9">
    <source>
        <dbReference type="PROSITE" id="PS50853"/>
    </source>
</evidence>
<dbReference type="GO" id="GO:0005524">
    <property type="term" value="F:ATP binding"/>
    <property type="evidence" value="ECO:0007669"/>
    <property type="project" value="UniProtKB-KW"/>
</dbReference>